<feature type="transmembrane region" description="Helical" evidence="1">
    <location>
        <begin position="66"/>
        <end position="84"/>
    </location>
</feature>
<feature type="transmembrane region" description="Helical" evidence="1">
    <location>
        <begin position="177"/>
        <end position="195"/>
    </location>
</feature>
<protein>
    <submittedName>
        <fullName evidence="2">ABC transporter permease</fullName>
    </submittedName>
</protein>
<feature type="transmembrane region" description="Helical" evidence="1">
    <location>
        <begin position="105"/>
        <end position="125"/>
    </location>
</feature>
<organism evidence="2 3">
    <name type="scientific">Mobilitalea sibirica</name>
    <dbReference type="NCBI Taxonomy" id="1462919"/>
    <lineage>
        <taxon>Bacteria</taxon>
        <taxon>Bacillati</taxon>
        <taxon>Bacillota</taxon>
        <taxon>Clostridia</taxon>
        <taxon>Lachnospirales</taxon>
        <taxon>Lachnospiraceae</taxon>
        <taxon>Mobilitalea</taxon>
    </lineage>
</organism>
<gene>
    <name evidence="2" type="ORF">I5677_07155</name>
</gene>
<keyword evidence="1" id="KW-0472">Membrane</keyword>
<sequence length="256" mass="28238">MLRLLRSDFYRLFRSKSLYICALVAGLLMIGSAYMVKWGSRVSEEIVFSYKDGLSYGLMAFNGGDVHLFMAIFISIFVTAEFTYGTMKNTVSKGFSKIMIYLSKFITACVASYFLILVMFVAGLVSGTLITGEVGSFTGSFALHALRMVGIELLLHAALSSILVMVAMIIRNGGGTMAVNIIAIVTVGPVIYQLLELFFDHRIEFTKYSLRNNVMLYNAIMAPPMEDILRSILVGICFLVVTLAIGILAFKNSDVK</sequence>
<dbReference type="RefSeq" id="WP_197660880.1">
    <property type="nucleotide sequence ID" value="NZ_JAEAGR010000005.1"/>
</dbReference>
<keyword evidence="3" id="KW-1185">Reference proteome</keyword>
<proteinExistence type="predicted"/>
<dbReference type="PANTHER" id="PTHR37305:SF1">
    <property type="entry name" value="MEMBRANE PROTEIN"/>
    <property type="match status" value="1"/>
</dbReference>
<dbReference type="Proteomes" id="UP000623269">
    <property type="component" value="Unassembled WGS sequence"/>
</dbReference>
<feature type="transmembrane region" description="Helical" evidence="1">
    <location>
        <begin position="145"/>
        <end position="170"/>
    </location>
</feature>
<dbReference type="AlphaFoldDB" id="A0A8J7H217"/>
<name>A0A8J7H217_9FIRM</name>
<feature type="transmembrane region" description="Helical" evidence="1">
    <location>
        <begin position="18"/>
        <end position="36"/>
    </location>
</feature>
<reference evidence="2" key="1">
    <citation type="submission" date="2020-12" db="EMBL/GenBank/DDBJ databases">
        <title>M. sibirica DSM 26468T genome.</title>
        <authorList>
            <person name="Thieme N."/>
            <person name="Rettenmaier R."/>
            <person name="Zverlov V."/>
            <person name="Liebl W."/>
        </authorList>
    </citation>
    <scope>NUCLEOTIDE SEQUENCE</scope>
    <source>
        <strain evidence="2">DSM 26468</strain>
    </source>
</reference>
<evidence type="ECO:0000313" key="3">
    <source>
        <dbReference type="Proteomes" id="UP000623269"/>
    </source>
</evidence>
<dbReference type="Pfam" id="PF12730">
    <property type="entry name" value="ABC2_membrane_4"/>
    <property type="match status" value="1"/>
</dbReference>
<accession>A0A8J7H217</accession>
<evidence type="ECO:0000256" key="1">
    <source>
        <dbReference type="SAM" id="Phobius"/>
    </source>
</evidence>
<dbReference type="EMBL" id="JAEAGR010000005">
    <property type="protein sequence ID" value="MBH1940663.1"/>
    <property type="molecule type" value="Genomic_DNA"/>
</dbReference>
<dbReference type="PANTHER" id="PTHR37305">
    <property type="entry name" value="INTEGRAL MEMBRANE PROTEIN-RELATED"/>
    <property type="match status" value="1"/>
</dbReference>
<evidence type="ECO:0000313" key="2">
    <source>
        <dbReference type="EMBL" id="MBH1940663.1"/>
    </source>
</evidence>
<feature type="transmembrane region" description="Helical" evidence="1">
    <location>
        <begin position="228"/>
        <end position="250"/>
    </location>
</feature>
<keyword evidence="1" id="KW-1133">Transmembrane helix</keyword>
<comment type="caution">
    <text evidence="2">The sequence shown here is derived from an EMBL/GenBank/DDBJ whole genome shotgun (WGS) entry which is preliminary data.</text>
</comment>
<keyword evidence="1" id="KW-0812">Transmembrane</keyword>